<keyword evidence="2" id="KW-1185">Reference proteome</keyword>
<dbReference type="EMBL" id="ML220155">
    <property type="protein sequence ID" value="TGZ77321.1"/>
    <property type="molecule type" value="Genomic_DNA"/>
</dbReference>
<name>A0A4S2MK12_9PEZI</name>
<dbReference type="InParanoid" id="A0A4S2MK12"/>
<evidence type="ECO:0000313" key="1">
    <source>
        <dbReference type="EMBL" id="TGZ77321.1"/>
    </source>
</evidence>
<proteinExistence type="predicted"/>
<evidence type="ECO:0000313" key="2">
    <source>
        <dbReference type="Proteomes" id="UP000298138"/>
    </source>
</evidence>
<sequence>MWVEDRAVRLLRDSHRRISNPPASSIPHQFCELLAYPHGWNSEGVASDGNNIICQWIAKETSQARVAAAVAAHRQVCPLAFESDDASSFAGSLGLSLSTSSLRITYSALSFSLRQTVLASRFHDHFRHSTVAAARACSKPGIRGGDSVRISEGRTTSLVVQPRVIPVQVAAINTCGEADQVSGSSVVRLPCARFWATMSLFHGHAPTWAAWSPSLSKDTSCAEYRLHASGSASCWQFNMFSFGVRMCWHGFFSAHTPEVEGAFIFFRIKHGYLSLSRSGTRAYPVRNFGDVGKSWRAKIIHPPSLLPLPGMSYAEIDENQQLSTR</sequence>
<reference evidence="1 2" key="1">
    <citation type="submission" date="2019-04" db="EMBL/GenBank/DDBJ databases">
        <title>Comparative genomics and transcriptomics to analyze fruiting body development in filamentous ascomycetes.</title>
        <authorList>
            <consortium name="DOE Joint Genome Institute"/>
            <person name="Lutkenhaus R."/>
            <person name="Traeger S."/>
            <person name="Breuer J."/>
            <person name="Kuo A."/>
            <person name="Lipzen A."/>
            <person name="Pangilinan J."/>
            <person name="Dilworth D."/>
            <person name="Sandor L."/>
            <person name="Poggeler S."/>
            <person name="Barry K."/>
            <person name="Grigoriev I.V."/>
            <person name="Nowrousian M."/>
        </authorList>
    </citation>
    <scope>NUCLEOTIDE SEQUENCE [LARGE SCALE GENOMIC DNA]</scope>
    <source>
        <strain evidence="1 2">CBS 389.68</strain>
    </source>
</reference>
<dbReference type="Proteomes" id="UP000298138">
    <property type="component" value="Unassembled WGS sequence"/>
</dbReference>
<accession>A0A4S2MK12</accession>
<gene>
    <name evidence="1" type="ORF">EX30DRAFT_205646</name>
</gene>
<dbReference type="AlphaFoldDB" id="A0A4S2MK12"/>
<protein>
    <submittedName>
        <fullName evidence="1">Uncharacterized protein</fullName>
    </submittedName>
</protein>
<organism evidence="1 2">
    <name type="scientific">Ascodesmis nigricans</name>
    <dbReference type="NCBI Taxonomy" id="341454"/>
    <lineage>
        <taxon>Eukaryota</taxon>
        <taxon>Fungi</taxon>
        <taxon>Dikarya</taxon>
        <taxon>Ascomycota</taxon>
        <taxon>Pezizomycotina</taxon>
        <taxon>Pezizomycetes</taxon>
        <taxon>Pezizales</taxon>
        <taxon>Ascodesmidaceae</taxon>
        <taxon>Ascodesmis</taxon>
    </lineage>
</organism>